<keyword evidence="2" id="KW-0812">Transmembrane</keyword>
<keyword evidence="2" id="KW-0472">Membrane</keyword>
<dbReference type="RefSeq" id="XP_031419356.1">
    <property type="nucleotide sequence ID" value="XM_031563496.2"/>
</dbReference>
<protein>
    <submittedName>
        <fullName evidence="4">Uncharacterized protein LOC116219739</fullName>
    </submittedName>
</protein>
<evidence type="ECO:0000256" key="1">
    <source>
        <dbReference type="SAM" id="MobiDB-lite"/>
    </source>
</evidence>
<keyword evidence="2" id="KW-1133">Transmembrane helix</keyword>
<reference evidence="4" key="1">
    <citation type="submission" date="2025-08" db="UniProtKB">
        <authorList>
            <consortium name="RefSeq"/>
        </authorList>
    </citation>
    <scope>IDENTIFICATION</scope>
</reference>
<dbReference type="KEGG" id="char:116219739"/>
<dbReference type="GeneID" id="116219739"/>
<evidence type="ECO:0000256" key="2">
    <source>
        <dbReference type="SAM" id="Phobius"/>
    </source>
</evidence>
<feature type="region of interest" description="Disordered" evidence="1">
    <location>
        <begin position="244"/>
        <end position="269"/>
    </location>
</feature>
<sequence>MDTSVIDQQVQGAKKLIDKCEGRYFILHNDSDVTALLQKIEDMVEENRGDFLIPQVYYEEFEKRMPSGTAEQTETYEKREEELKQHYRRKCEKMELDFREQLGKLEQEINDYKTGGTMRRSASKELLPPWMAETSQGRTAVERQDSVKEMVAENEAMQSMRRGYLEEVMTILRYYSKPFGVVMMAFIGALVGAIVGATDGVQGSAVGAISGSTIGVLLAILYIRATRFVMGSGRVAFFVEGGDQTSVRSDSSCSSKSAEKNVKSSRSNC</sequence>
<feature type="compositionally biased region" description="Low complexity" evidence="1">
    <location>
        <begin position="246"/>
        <end position="256"/>
    </location>
</feature>
<evidence type="ECO:0000313" key="4">
    <source>
        <dbReference type="RefSeq" id="XP_031419356.1"/>
    </source>
</evidence>
<dbReference type="InterPro" id="IPR027417">
    <property type="entry name" value="P-loop_NTPase"/>
</dbReference>
<evidence type="ECO:0000313" key="3">
    <source>
        <dbReference type="Proteomes" id="UP000515152"/>
    </source>
</evidence>
<feature type="transmembrane region" description="Helical" evidence="2">
    <location>
        <begin position="179"/>
        <end position="198"/>
    </location>
</feature>
<name>A0A6P8F5E3_CLUHA</name>
<accession>A0A6P8F5E3</accession>
<organism evidence="3 4">
    <name type="scientific">Clupea harengus</name>
    <name type="common">Atlantic herring</name>
    <dbReference type="NCBI Taxonomy" id="7950"/>
    <lineage>
        <taxon>Eukaryota</taxon>
        <taxon>Metazoa</taxon>
        <taxon>Chordata</taxon>
        <taxon>Craniata</taxon>
        <taxon>Vertebrata</taxon>
        <taxon>Euteleostomi</taxon>
        <taxon>Actinopterygii</taxon>
        <taxon>Neopterygii</taxon>
        <taxon>Teleostei</taxon>
        <taxon>Clupei</taxon>
        <taxon>Clupeiformes</taxon>
        <taxon>Clupeoidei</taxon>
        <taxon>Clupeidae</taxon>
        <taxon>Clupea</taxon>
    </lineage>
</organism>
<proteinExistence type="predicted"/>
<dbReference type="Gene3D" id="3.40.50.300">
    <property type="entry name" value="P-loop containing nucleotide triphosphate hydrolases"/>
    <property type="match status" value="1"/>
</dbReference>
<gene>
    <name evidence="4" type="primary">LOC116219739</name>
</gene>
<feature type="transmembrane region" description="Helical" evidence="2">
    <location>
        <begin position="204"/>
        <end position="223"/>
    </location>
</feature>
<keyword evidence="3" id="KW-1185">Reference proteome</keyword>
<dbReference type="Proteomes" id="UP000515152">
    <property type="component" value="Chromosome 26"/>
</dbReference>
<dbReference type="AlphaFoldDB" id="A0A6P8F5E3"/>